<organism evidence="3 4">
    <name type="scientific">Effrenium voratum</name>
    <dbReference type="NCBI Taxonomy" id="2562239"/>
    <lineage>
        <taxon>Eukaryota</taxon>
        <taxon>Sar</taxon>
        <taxon>Alveolata</taxon>
        <taxon>Dinophyceae</taxon>
        <taxon>Suessiales</taxon>
        <taxon>Symbiodiniaceae</taxon>
        <taxon>Effrenium</taxon>
    </lineage>
</organism>
<accession>A0AA36NEU7</accession>
<feature type="compositionally biased region" description="Acidic residues" evidence="1">
    <location>
        <begin position="112"/>
        <end position="128"/>
    </location>
</feature>
<evidence type="ECO:0000313" key="4">
    <source>
        <dbReference type="Proteomes" id="UP001178507"/>
    </source>
</evidence>
<dbReference type="SUPFAM" id="SSF52540">
    <property type="entry name" value="P-loop containing nucleoside triphosphate hydrolases"/>
    <property type="match status" value="1"/>
</dbReference>
<dbReference type="Proteomes" id="UP001178507">
    <property type="component" value="Unassembled WGS sequence"/>
</dbReference>
<dbReference type="InterPro" id="IPR027417">
    <property type="entry name" value="P-loop_NTPase"/>
</dbReference>
<reference evidence="3" key="1">
    <citation type="submission" date="2023-08" db="EMBL/GenBank/DDBJ databases">
        <authorList>
            <person name="Chen Y."/>
            <person name="Shah S."/>
            <person name="Dougan E. K."/>
            <person name="Thang M."/>
            <person name="Chan C."/>
        </authorList>
    </citation>
    <scope>NUCLEOTIDE SEQUENCE</scope>
</reference>
<dbReference type="AlphaFoldDB" id="A0AA36NEU7"/>
<proteinExistence type="predicted"/>
<dbReference type="InterPro" id="IPR014001">
    <property type="entry name" value="Helicase_ATP-bd"/>
</dbReference>
<dbReference type="SMART" id="SM00487">
    <property type="entry name" value="DEXDc"/>
    <property type="match status" value="1"/>
</dbReference>
<protein>
    <recommendedName>
        <fullName evidence="2">Helicase ATP-binding domain-containing protein</fullName>
    </recommendedName>
</protein>
<dbReference type="CDD" id="cd18785">
    <property type="entry name" value="SF2_C"/>
    <property type="match status" value="1"/>
</dbReference>
<dbReference type="Gene3D" id="3.40.50.300">
    <property type="entry name" value="P-loop containing nucleotide triphosphate hydrolases"/>
    <property type="match status" value="2"/>
</dbReference>
<evidence type="ECO:0000259" key="2">
    <source>
        <dbReference type="SMART" id="SM00487"/>
    </source>
</evidence>
<evidence type="ECO:0000256" key="1">
    <source>
        <dbReference type="SAM" id="MobiDB-lite"/>
    </source>
</evidence>
<evidence type="ECO:0000313" key="3">
    <source>
        <dbReference type="EMBL" id="CAJ1400701.1"/>
    </source>
</evidence>
<feature type="domain" description="Helicase ATP-binding" evidence="2">
    <location>
        <begin position="195"/>
        <end position="463"/>
    </location>
</feature>
<name>A0AA36NEU7_9DINO</name>
<comment type="caution">
    <text evidence="3">The sequence shown here is derived from an EMBL/GenBank/DDBJ whole genome shotgun (WGS) entry which is preliminary data.</text>
</comment>
<gene>
    <name evidence="3" type="ORF">EVOR1521_LOCUS23998</name>
</gene>
<sequence>MATDRLLEHVPLWAQRSSSELALARRQCMELALRLAEAAEGDDVINFMVQFGLSTCIDARAAVTLFQMLREAARKGGQRFTVEDVDASEHACLAALADRKLRSRTRQAASSDEGELSEDELSGEEAPDVEPRLRVTPELLADLGAELTAEELAADQYPSHLWAADSPHLVPGGCGFNARAARVMRRAGLGSEQAGSCPLQPHQEVVRFLVHPKAPVQRLLVDHPTGSGKTREMISILDNFFYDPRPKVVIFPKAAICRNFYLELLRWPSRYRDYFSCERPQAAAQASGREHWHHARAEMWDLTRLPELEVRQLCQAAREVLEMKGQSFRGQMRKSFRAEFRARHPGEPMPFAPLRAISYASAGGSYAALRHGQPVSAVMKIAWRFSENALDHKILVLDEAHQLLGRGRYAAQLAGLRRCLDAAHTVVVGFTGTLALDEPEEGRQLLDIVKGKAASDEGFLTSFKCRPPHLFAEALPRGVPDVLSPAVQEQLVHCVQLVGESLNVYDLKREKGLPHHRLAAYCNVSTFVSSFHDGISGSKDRVLACPEETCPKLWAVSSAVAKSSAKALVLTARACGFRVVLELLRRKAREAEPPFQVATMNELSSFNHISNAQGSCYRVLVANAAECSEGISFLAVRHVYLTEVPRSHGRFIQICGRALRMFGHHCLPQAERSVTYHLFLATLPSWICTPLAAWAFRAQPRRGYRAGHSTEEWARELFRKLQKRNVATLEDLQARISAVKAGHPEEALFAFAHELENSNERCRTAALVQALKNLQNLEKESLSTATCDQQGLLQLMKSAELSHCSVRRHALDAACVQTDQLDGALTARRRLRCKTRISLPSERPAAGRLPSQMDAPPMPGGRAKRPRQS</sequence>
<feature type="region of interest" description="Disordered" evidence="1">
    <location>
        <begin position="837"/>
        <end position="869"/>
    </location>
</feature>
<dbReference type="EMBL" id="CAUJNA010003381">
    <property type="protein sequence ID" value="CAJ1400701.1"/>
    <property type="molecule type" value="Genomic_DNA"/>
</dbReference>
<feature type="region of interest" description="Disordered" evidence="1">
    <location>
        <begin position="104"/>
        <end position="133"/>
    </location>
</feature>
<keyword evidence="4" id="KW-1185">Reference proteome</keyword>